<dbReference type="SUPFAM" id="SSF56784">
    <property type="entry name" value="HAD-like"/>
    <property type="match status" value="1"/>
</dbReference>
<dbReference type="Pfam" id="PF00702">
    <property type="entry name" value="Hydrolase"/>
    <property type="match status" value="1"/>
</dbReference>
<dbReference type="PANTHER" id="PTHR43434:SF1">
    <property type="entry name" value="PHOSPHOGLYCOLATE PHOSPHATASE"/>
    <property type="match status" value="1"/>
</dbReference>
<dbReference type="SFLD" id="SFLDS00003">
    <property type="entry name" value="Haloacid_Dehalogenase"/>
    <property type="match status" value="1"/>
</dbReference>
<dbReference type="AlphaFoldDB" id="A0A7W7Y6K4"/>
<evidence type="ECO:0000313" key="5">
    <source>
        <dbReference type="EMBL" id="MBB5022899.1"/>
    </source>
</evidence>
<comment type="pathway">
    <text evidence="2">Organic acid metabolism; glycolate biosynthesis; glycolate from 2-phosphoglycolate: step 1/1.</text>
</comment>
<evidence type="ECO:0000313" key="6">
    <source>
        <dbReference type="Proteomes" id="UP000528322"/>
    </source>
</evidence>
<dbReference type="InterPro" id="IPR050155">
    <property type="entry name" value="HAD-like_hydrolase_sf"/>
</dbReference>
<reference evidence="5 6" key="1">
    <citation type="submission" date="2020-08" db="EMBL/GenBank/DDBJ databases">
        <title>Genomic Encyclopedia of Type Strains, Phase IV (KMG-IV): sequencing the most valuable type-strain genomes for metagenomic binning, comparative biology and taxonomic classification.</title>
        <authorList>
            <person name="Goeker M."/>
        </authorList>
    </citation>
    <scope>NUCLEOTIDE SEQUENCE [LARGE SCALE GENOMIC DNA]</scope>
    <source>
        <strain evidence="5 6">DSM 22071</strain>
    </source>
</reference>
<evidence type="ECO:0000256" key="2">
    <source>
        <dbReference type="ARBA" id="ARBA00004818"/>
    </source>
</evidence>
<dbReference type="GO" id="GO:0006281">
    <property type="term" value="P:DNA repair"/>
    <property type="evidence" value="ECO:0007669"/>
    <property type="project" value="TreeGrafter"/>
</dbReference>
<dbReference type="EMBL" id="JACHID010000022">
    <property type="protein sequence ID" value="MBB5022899.1"/>
    <property type="molecule type" value="Genomic_DNA"/>
</dbReference>
<organism evidence="5 6">
    <name type="scientific">Desulfurispira natronophila</name>
    <dbReference type="NCBI Taxonomy" id="682562"/>
    <lineage>
        <taxon>Bacteria</taxon>
        <taxon>Pseudomonadati</taxon>
        <taxon>Chrysiogenota</taxon>
        <taxon>Chrysiogenia</taxon>
        <taxon>Chrysiogenales</taxon>
        <taxon>Chrysiogenaceae</taxon>
        <taxon>Desulfurispira</taxon>
    </lineage>
</organism>
<dbReference type="PANTHER" id="PTHR43434">
    <property type="entry name" value="PHOSPHOGLYCOLATE PHOSPHATASE"/>
    <property type="match status" value="1"/>
</dbReference>
<dbReference type="Gene3D" id="1.10.150.240">
    <property type="entry name" value="Putative phosphatase, domain 2"/>
    <property type="match status" value="1"/>
</dbReference>
<dbReference type="InterPro" id="IPR023198">
    <property type="entry name" value="PGP-like_dom2"/>
</dbReference>
<keyword evidence="6" id="KW-1185">Reference proteome</keyword>
<evidence type="ECO:0000256" key="1">
    <source>
        <dbReference type="ARBA" id="ARBA00000830"/>
    </source>
</evidence>
<evidence type="ECO:0000256" key="4">
    <source>
        <dbReference type="ARBA" id="ARBA00013078"/>
    </source>
</evidence>
<evidence type="ECO:0000256" key="3">
    <source>
        <dbReference type="ARBA" id="ARBA00006171"/>
    </source>
</evidence>
<dbReference type="GO" id="GO:0005829">
    <property type="term" value="C:cytosol"/>
    <property type="evidence" value="ECO:0007669"/>
    <property type="project" value="TreeGrafter"/>
</dbReference>
<name>A0A7W7Y6K4_9BACT</name>
<sequence>MEVLPLELRVCIHNMPRLTGVEMYTGVFFDFDGVILDSVDIKTQAFAALFEPYGQEVQRLVVEYHLAHGGVSRFEKFKYFFNIILQQELSEVAAQYLGERFNSLVFEGILAAPFVPGALESLEALRDRGIPAFVVSGTPEDELREIVKQRELDGFFREVHGSPRLKDVIVGDVLLRYGLRPYECILVGDAMTDYVAAKACSVPFLGIVKDAHSSPFPTGTRVSEVVDLFYDA</sequence>
<proteinExistence type="inferred from homology"/>
<dbReference type="CDD" id="cd01427">
    <property type="entry name" value="HAD_like"/>
    <property type="match status" value="1"/>
</dbReference>
<dbReference type="EC" id="3.1.3.18" evidence="4"/>
<dbReference type="InterPro" id="IPR036412">
    <property type="entry name" value="HAD-like_sf"/>
</dbReference>
<comment type="caution">
    <text evidence="5">The sequence shown here is derived from an EMBL/GenBank/DDBJ whole genome shotgun (WGS) entry which is preliminary data.</text>
</comment>
<comment type="catalytic activity">
    <reaction evidence="1">
        <text>2-phosphoglycolate + H2O = glycolate + phosphate</text>
        <dbReference type="Rhea" id="RHEA:14369"/>
        <dbReference type="ChEBI" id="CHEBI:15377"/>
        <dbReference type="ChEBI" id="CHEBI:29805"/>
        <dbReference type="ChEBI" id="CHEBI:43474"/>
        <dbReference type="ChEBI" id="CHEBI:58033"/>
        <dbReference type="EC" id="3.1.3.18"/>
    </reaction>
</comment>
<dbReference type="Proteomes" id="UP000528322">
    <property type="component" value="Unassembled WGS sequence"/>
</dbReference>
<dbReference type="SFLD" id="SFLDG01129">
    <property type="entry name" value="C1.5:_HAD__Beta-PGM__Phosphata"/>
    <property type="match status" value="1"/>
</dbReference>
<gene>
    <name evidence="5" type="ORF">HNR37_002246</name>
</gene>
<dbReference type="Gene3D" id="3.40.50.1000">
    <property type="entry name" value="HAD superfamily/HAD-like"/>
    <property type="match status" value="1"/>
</dbReference>
<keyword evidence="5" id="KW-0378">Hydrolase</keyword>
<protein>
    <recommendedName>
        <fullName evidence="4">phosphoglycolate phosphatase</fullName>
        <ecNumber evidence="4">3.1.3.18</ecNumber>
    </recommendedName>
</protein>
<accession>A0A7W7Y6K4</accession>
<dbReference type="InterPro" id="IPR023214">
    <property type="entry name" value="HAD_sf"/>
</dbReference>
<comment type="similarity">
    <text evidence="3">Belongs to the HAD-like hydrolase superfamily. CbbY/CbbZ/Gph/YieH family.</text>
</comment>
<dbReference type="GO" id="GO:0008967">
    <property type="term" value="F:phosphoglycolate phosphatase activity"/>
    <property type="evidence" value="ECO:0007669"/>
    <property type="project" value="UniProtKB-EC"/>
</dbReference>